<evidence type="ECO:0000313" key="5">
    <source>
        <dbReference type="EMBL" id="KAK8959540.1"/>
    </source>
</evidence>
<gene>
    <name evidence="5" type="ORF">KSP40_PGU011487</name>
</gene>
<name>A0ABR2M7C1_9ASPA</name>
<dbReference type="PANTHER" id="PTHR23196">
    <property type="entry name" value="PAX TRANSCRIPTION ACTIVATION DOMAIN INTERACTING PROTEIN"/>
    <property type="match status" value="1"/>
</dbReference>
<dbReference type="CDD" id="cd17744">
    <property type="entry name" value="BRCT_MDC1_rpt1"/>
    <property type="match status" value="1"/>
</dbReference>
<dbReference type="InterPro" id="IPR001357">
    <property type="entry name" value="BRCT_dom"/>
</dbReference>
<dbReference type="Gene3D" id="3.40.50.10190">
    <property type="entry name" value="BRCT domain"/>
    <property type="match status" value="2"/>
</dbReference>
<dbReference type="Proteomes" id="UP001412067">
    <property type="component" value="Unassembled WGS sequence"/>
</dbReference>
<evidence type="ECO:0000313" key="6">
    <source>
        <dbReference type="Proteomes" id="UP001412067"/>
    </source>
</evidence>
<dbReference type="PROSITE" id="PS50172">
    <property type="entry name" value="BRCT"/>
    <property type="match status" value="1"/>
</dbReference>
<protein>
    <recommendedName>
        <fullName evidence="4">BRCT domain-containing protein</fullName>
    </recommendedName>
</protein>
<reference evidence="5 6" key="1">
    <citation type="journal article" date="2022" name="Nat. Plants">
        <title>Genomes of leafy and leafless Platanthera orchids illuminate the evolution of mycoheterotrophy.</title>
        <authorList>
            <person name="Li M.H."/>
            <person name="Liu K.W."/>
            <person name="Li Z."/>
            <person name="Lu H.C."/>
            <person name="Ye Q.L."/>
            <person name="Zhang D."/>
            <person name="Wang J.Y."/>
            <person name="Li Y.F."/>
            <person name="Zhong Z.M."/>
            <person name="Liu X."/>
            <person name="Yu X."/>
            <person name="Liu D.K."/>
            <person name="Tu X.D."/>
            <person name="Liu B."/>
            <person name="Hao Y."/>
            <person name="Liao X.Y."/>
            <person name="Jiang Y.T."/>
            <person name="Sun W.H."/>
            <person name="Chen J."/>
            <person name="Chen Y.Q."/>
            <person name="Ai Y."/>
            <person name="Zhai J.W."/>
            <person name="Wu S.S."/>
            <person name="Zhou Z."/>
            <person name="Hsiao Y.Y."/>
            <person name="Wu W.L."/>
            <person name="Chen Y.Y."/>
            <person name="Lin Y.F."/>
            <person name="Hsu J.L."/>
            <person name="Li C.Y."/>
            <person name="Wang Z.W."/>
            <person name="Zhao X."/>
            <person name="Zhong W.Y."/>
            <person name="Ma X.K."/>
            <person name="Ma L."/>
            <person name="Huang J."/>
            <person name="Chen G.Z."/>
            <person name="Huang M.Z."/>
            <person name="Huang L."/>
            <person name="Peng D.H."/>
            <person name="Luo Y.B."/>
            <person name="Zou S.Q."/>
            <person name="Chen S.P."/>
            <person name="Lan S."/>
            <person name="Tsai W.C."/>
            <person name="Van de Peer Y."/>
            <person name="Liu Z.J."/>
        </authorList>
    </citation>
    <scope>NUCLEOTIDE SEQUENCE [LARGE SCALE GENOMIC DNA]</scope>
    <source>
        <strain evidence="5">Lor288</strain>
    </source>
</reference>
<dbReference type="EMBL" id="JBBWWR010000011">
    <property type="protein sequence ID" value="KAK8959540.1"/>
    <property type="molecule type" value="Genomic_DNA"/>
</dbReference>
<comment type="subcellular location">
    <subcellularLocation>
        <location evidence="1">Nucleus</location>
    </subcellularLocation>
</comment>
<evidence type="ECO:0000256" key="3">
    <source>
        <dbReference type="ARBA" id="ARBA00023242"/>
    </source>
</evidence>
<comment type="caution">
    <text evidence="5">The sequence shown here is derived from an EMBL/GenBank/DDBJ whole genome shotgun (WGS) entry which is preliminary data.</text>
</comment>
<dbReference type="Pfam" id="PF16589">
    <property type="entry name" value="BRCT_2"/>
    <property type="match status" value="1"/>
</dbReference>
<dbReference type="PANTHER" id="PTHR23196:SF8">
    <property type="entry name" value="N-ACETYLTRANSFERASE"/>
    <property type="match status" value="1"/>
</dbReference>
<proteinExistence type="predicted"/>
<accession>A0ABR2M7C1</accession>
<keyword evidence="2" id="KW-0227">DNA damage</keyword>
<keyword evidence="6" id="KW-1185">Reference proteome</keyword>
<keyword evidence="3" id="KW-0539">Nucleus</keyword>
<evidence type="ECO:0000256" key="2">
    <source>
        <dbReference type="ARBA" id="ARBA00022763"/>
    </source>
</evidence>
<evidence type="ECO:0000259" key="4">
    <source>
        <dbReference type="PROSITE" id="PS50172"/>
    </source>
</evidence>
<sequence>MLQNIIVEELGGSVTSSGNYCTHVITGKARRTLNFCLALCSGLQPIFGGPTSRRQALWIQSTSVQKNFPVKRRSMVLMSPRITFADESQHILDDGDYQLKYKCRLRDAVARAKSNPYSLFKGYQVSLSKHIQPSVNELSLIIFSAGGIAIRDLRSMVEPAKTIFISCEEDMEEALLAAKMGVRTFTSDWLMNCVMTQELDLDAHQFAESL</sequence>
<evidence type="ECO:0000256" key="1">
    <source>
        <dbReference type="ARBA" id="ARBA00004123"/>
    </source>
</evidence>
<dbReference type="InterPro" id="IPR036420">
    <property type="entry name" value="BRCT_dom_sf"/>
</dbReference>
<dbReference type="SUPFAM" id="SSF52113">
    <property type="entry name" value="BRCT domain"/>
    <property type="match status" value="1"/>
</dbReference>
<dbReference type="InterPro" id="IPR051579">
    <property type="entry name" value="DDR_Transcriptional_Reg"/>
</dbReference>
<organism evidence="5 6">
    <name type="scientific">Platanthera guangdongensis</name>
    <dbReference type="NCBI Taxonomy" id="2320717"/>
    <lineage>
        <taxon>Eukaryota</taxon>
        <taxon>Viridiplantae</taxon>
        <taxon>Streptophyta</taxon>
        <taxon>Embryophyta</taxon>
        <taxon>Tracheophyta</taxon>
        <taxon>Spermatophyta</taxon>
        <taxon>Magnoliopsida</taxon>
        <taxon>Liliopsida</taxon>
        <taxon>Asparagales</taxon>
        <taxon>Orchidaceae</taxon>
        <taxon>Orchidoideae</taxon>
        <taxon>Orchideae</taxon>
        <taxon>Orchidinae</taxon>
        <taxon>Platanthera</taxon>
    </lineage>
</organism>
<feature type="domain" description="BRCT" evidence="4">
    <location>
        <begin position="115"/>
        <end position="199"/>
    </location>
</feature>
<dbReference type="CDD" id="cd18432">
    <property type="entry name" value="BRCT_PAXIP1_rpt6_like"/>
    <property type="match status" value="1"/>
</dbReference>